<evidence type="ECO:0000256" key="1">
    <source>
        <dbReference type="SAM" id="SignalP"/>
    </source>
</evidence>
<reference evidence="3 4" key="1">
    <citation type="submission" date="2017-12" db="EMBL/GenBank/DDBJ databases">
        <title>Characterization of six clinical isolates of Enterochimera gen. nov., a novel genus of the Yersiniaciae family and the three species Enterochimera arupensis sp. nov., Enterochimera coloradensis sp. nov, and Enterochimera californica sp. nov.</title>
        <authorList>
            <person name="Rossi A."/>
            <person name="Fisher M."/>
        </authorList>
    </citation>
    <scope>NUCLEOTIDE SEQUENCE [LARGE SCALE GENOMIC DNA]</scope>
    <source>
        <strain evidence="4">2016-Iso4</strain>
    </source>
</reference>
<evidence type="ECO:0000313" key="3">
    <source>
        <dbReference type="EMBL" id="PLR31555.1"/>
    </source>
</evidence>
<dbReference type="InterPro" id="IPR011041">
    <property type="entry name" value="Quinoprot_gluc/sorb_DH_b-prop"/>
</dbReference>
<feature type="chain" id="PRO_5014775503" evidence="1">
    <location>
        <begin position="26"/>
        <end position="376"/>
    </location>
</feature>
<dbReference type="EMBL" id="PJZH01000023">
    <property type="protein sequence ID" value="PLR31555.1"/>
    <property type="molecule type" value="Genomic_DNA"/>
</dbReference>
<sequence length="376" mass="41040">MPLPRVSALLMSCCLLNVAALPALAAEPVVTVLQEGLDHPWSLAFLPDNQGALITERGGQLRRWQPGKGLSAPISGVPQVWAQGQGGLLEVLPAPDFAQSRRVYLSYAEQGSGDEVEKAGTALGYGQLSADFTQLTGFKRIFQQQPKLSTGNHFGGKLAFDRQGNLFMTLGENNQRPTAQKLSLLQGKIVRLTPEGQPVADNPFVTRSDARPEIWSYGHRNPQSLALNPWSGVMWETEHGPRGGDEVNIPQAGKNYGWPLATHGINYSGLAIPEAKGETAPGTEPPLFAWKKSPGVSGMAFYNADRFPAWQHSLFVGALAQEELIRLTLEGDRVVSEERLLSSRKERIREVRLGPDGYLYLLTDAENGKLLRVGEK</sequence>
<dbReference type="InterPro" id="IPR011042">
    <property type="entry name" value="6-blade_b-propeller_TolB-like"/>
</dbReference>
<feature type="signal peptide" evidence="1">
    <location>
        <begin position="1"/>
        <end position="25"/>
    </location>
</feature>
<protein>
    <submittedName>
        <fullName evidence="3">Oxidoreductase</fullName>
    </submittedName>
</protein>
<dbReference type="InterPro" id="IPR012938">
    <property type="entry name" value="Glc/Sorbosone_DH"/>
</dbReference>
<proteinExistence type="predicted"/>
<dbReference type="PANTHER" id="PTHR19328:SF75">
    <property type="entry name" value="ALDOSE SUGAR DEHYDROGENASE YLII"/>
    <property type="match status" value="1"/>
</dbReference>
<evidence type="ECO:0000313" key="4">
    <source>
        <dbReference type="Proteomes" id="UP000234503"/>
    </source>
</evidence>
<dbReference type="Gene3D" id="2.120.10.30">
    <property type="entry name" value="TolB, C-terminal domain"/>
    <property type="match status" value="1"/>
</dbReference>
<comment type="caution">
    <text evidence="3">The sequence shown here is derived from an EMBL/GenBank/DDBJ whole genome shotgun (WGS) entry which is preliminary data.</text>
</comment>
<keyword evidence="4" id="KW-1185">Reference proteome</keyword>
<name>A0A2N5DWK3_9GAMM</name>
<dbReference type="Proteomes" id="UP000234503">
    <property type="component" value="Unassembled WGS sequence"/>
</dbReference>
<dbReference type="PANTHER" id="PTHR19328">
    <property type="entry name" value="HEDGEHOG-INTERACTING PROTEIN"/>
    <property type="match status" value="1"/>
</dbReference>
<gene>
    <name evidence="3" type="ORF">CYR32_17000</name>
</gene>
<dbReference type="OrthoDB" id="9770043at2"/>
<feature type="domain" description="Glucose/Sorbosone dehydrogenase" evidence="2">
    <location>
        <begin position="37"/>
        <end position="372"/>
    </location>
</feature>
<dbReference type="AlphaFoldDB" id="A0A2N5DWK3"/>
<keyword evidence="1" id="KW-0732">Signal</keyword>
<evidence type="ECO:0000259" key="2">
    <source>
        <dbReference type="Pfam" id="PF07995"/>
    </source>
</evidence>
<accession>A0A2N5DWK3</accession>
<dbReference type="Pfam" id="PF07995">
    <property type="entry name" value="GSDH"/>
    <property type="match status" value="1"/>
</dbReference>
<dbReference type="SUPFAM" id="SSF50952">
    <property type="entry name" value="Soluble quinoprotein glucose dehydrogenase"/>
    <property type="match status" value="1"/>
</dbReference>
<organism evidence="3 4">
    <name type="scientific">Chimaeribacter coloradensis</name>
    <dbReference type="NCBI Taxonomy" id="2060068"/>
    <lineage>
        <taxon>Bacteria</taxon>
        <taxon>Pseudomonadati</taxon>
        <taxon>Pseudomonadota</taxon>
        <taxon>Gammaproteobacteria</taxon>
        <taxon>Enterobacterales</taxon>
        <taxon>Yersiniaceae</taxon>
        <taxon>Chimaeribacter</taxon>
    </lineage>
</organism>